<reference evidence="3 4" key="1">
    <citation type="submission" date="2020-08" db="EMBL/GenBank/DDBJ databases">
        <title>Sequencing the genomes of 1000 actinobacteria strains.</title>
        <authorList>
            <person name="Klenk H.-P."/>
        </authorList>
    </citation>
    <scope>NUCLEOTIDE SEQUENCE [LARGE SCALE GENOMIC DNA]</scope>
    <source>
        <strain evidence="3 4">DSM 45298</strain>
    </source>
</reference>
<comment type="caution">
    <text evidence="3">The sequence shown here is derived from an EMBL/GenBank/DDBJ whole genome shotgun (WGS) entry which is preliminary data.</text>
</comment>
<feature type="transmembrane region" description="Helical" evidence="2">
    <location>
        <begin position="30"/>
        <end position="51"/>
    </location>
</feature>
<keyword evidence="2" id="KW-0812">Transmembrane</keyword>
<dbReference type="AlphaFoldDB" id="A0A840EY74"/>
<sequence>MTGHVKDRGRAPATAAREATVADSTSLRTAMIQVGVLVAVAVGIVLAVLAAPPRGDDSGERPLGASSVDRIAQDSHA</sequence>
<organism evidence="3 4">
    <name type="scientific">Gordonia humi</name>
    <dbReference type="NCBI Taxonomy" id="686429"/>
    <lineage>
        <taxon>Bacteria</taxon>
        <taxon>Bacillati</taxon>
        <taxon>Actinomycetota</taxon>
        <taxon>Actinomycetes</taxon>
        <taxon>Mycobacteriales</taxon>
        <taxon>Gordoniaceae</taxon>
        <taxon>Gordonia</taxon>
    </lineage>
</organism>
<dbReference type="RefSeq" id="WP_183369081.1">
    <property type="nucleotide sequence ID" value="NZ_BAABHL010000021.1"/>
</dbReference>
<evidence type="ECO:0000313" key="3">
    <source>
        <dbReference type="EMBL" id="MBB4133919.1"/>
    </source>
</evidence>
<feature type="region of interest" description="Disordered" evidence="1">
    <location>
        <begin position="53"/>
        <end position="77"/>
    </location>
</feature>
<evidence type="ECO:0000256" key="1">
    <source>
        <dbReference type="SAM" id="MobiDB-lite"/>
    </source>
</evidence>
<evidence type="ECO:0000256" key="2">
    <source>
        <dbReference type="SAM" id="Phobius"/>
    </source>
</evidence>
<feature type="region of interest" description="Disordered" evidence="1">
    <location>
        <begin position="1"/>
        <end position="22"/>
    </location>
</feature>
<name>A0A840EY74_9ACTN</name>
<gene>
    <name evidence="3" type="ORF">BKA16_000471</name>
</gene>
<accession>A0A840EY74</accession>
<dbReference type="EMBL" id="JACIFP010000001">
    <property type="protein sequence ID" value="MBB4133919.1"/>
    <property type="molecule type" value="Genomic_DNA"/>
</dbReference>
<keyword evidence="2" id="KW-1133">Transmembrane helix</keyword>
<proteinExistence type="predicted"/>
<keyword evidence="4" id="KW-1185">Reference proteome</keyword>
<protein>
    <submittedName>
        <fullName evidence="3">Uncharacterized protein</fullName>
    </submittedName>
</protein>
<dbReference type="Proteomes" id="UP000551501">
    <property type="component" value="Unassembled WGS sequence"/>
</dbReference>
<feature type="compositionally biased region" description="Basic and acidic residues" evidence="1">
    <location>
        <begin position="1"/>
        <end position="10"/>
    </location>
</feature>
<keyword evidence="2" id="KW-0472">Membrane</keyword>
<evidence type="ECO:0000313" key="4">
    <source>
        <dbReference type="Proteomes" id="UP000551501"/>
    </source>
</evidence>
<feature type="compositionally biased region" description="Low complexity" evidence="1">
    <location>
        <begin position="11"/>
        <end position="22"/>
    </location>
</feature>